<accession>A0A1H5ZTY0</accession>
<dbReference type="RefSeq" id="WP_103926292.1">
    <property type="nucleotide sequence ID" value="NZ_FNVR01000031.1"/>
</dbReference>
<dbReference type="OrthoDB" id="9795543at2"/>
<dbReference type="SUPFAM" id="SSF55347">
    <property type="entry name" value="Glyceraldehyde-3-phosphate dehydrogenase-like, C-terminal domain"/>
    <property type="match status" value="1"/>
</dbReference>
<organism evidence="3 4">
    <name type="scientific">Algoriphagus boritolerans DSM 17298 = JCM 18970</name>
    <dbReference type="NCBI Taxonomy" id="1120964"/>
    <lineage>
        <taxon>Bacteria</taxon>
        <taxon>Pseudomonadati</taxon>
        <taxon>Bacteroidota</taxon>
        <taxon>Cytophagia</taxon>
        <taxon>Cytophagales</taxon>
        <taxon>Cyclobacteriaceae</taxon>
        <taxon>Algoriphagus</taxon>
    </lineage>
</organism>
<dbReference type="GO" id="GO:0000166">
    <property type="term" value="F:nucleotide binding"/>
    <property type="evidence" value="ECO:0007669"/>
    <property type="project" value="InterPro"/>
</dbReference>
<feature type="domain" description="Gfo/Idh/MocA-like oxidoreductase N-terminal" evidence="1">
    <location>
        <begin position="9"/>
        <end position="129"/>
    </location>
</feature>
<proteinExistence type="predicted"/>
<keyword evidence="4" id="KW-1185">Reference proteome</keyword>
<dbReference type="InterPro" id="IPR052515">
    <property type="entry name" value="Gfo/Idh/MocA_Oxidoreductase"/>
</dbReference>
<evidence type="ECO:0000259" key="2">
    <source>
        <dbReference type="Pfam" id="PF22725"/>
    </source>
</evidence>
<reference evidence="4" key="1">
    <citation type="submission" date="2016-10" db="EMBL/GenBank/DDBJ databases">
        <authorList>
            <person name="Varghese N."/>
            <person name="Submissions S."/>
        </authorList>
    </citation>
    <scope>NUCLEOTIDE SEQUENCE [LARGE SCALE GENOMIC DNA]</scope>
    <source>
        <strain evidence="4">DSM 17298</strain>
    </source>
</reference>
<dbReference type="STRING" id="1120964.GCA_001313265_06691"/>
<dbReference type="SUPFAM" id="SSF51735">
    <property type="entry name" value="NAD(P)-binding Rossmann-fold domains"/>
    <property type="match status" value="1"/>
</dbReference>
<dbReference type="Pfam" id="PF22725">
    <property type="entry name" value="GFO_IDH_MocA_C3"/>
    <property type="match status" value="1"/>
</dbReference>
<dbReference type="Proteomes" id="UP000236736">
    <property type="component" value="Unassembled WGS sequence"/>
</dbReference>
<dbReference type="InterPro" id="IPR036291">
    <property type="entry name" value="NAD(P)-bd_dom_sf"/>
</dbReference>
<dbReference type="InterPro" id="IPR000683">
    <property type="entry name" value="Gfo/Idh/MocA-like_OxRdtase_N"/>
</dbReference>
<feature type="domain" description="GFO/IDH/MocA-like oxidoreductase" evidence="2">
    <location>
        <begin position="137"/>
        <end position="264"/>
    </location>
</feature>
<protein>
    <submittedName>
        <fullName evidence="3">Predicted dehydrogenase</fullName>
    </submittedName>
</protein>
<sequence length="334" mass="37011">MQKFKDSEVRWGVLGVGNVCEVKSAPAMNRIPHSRLVAVMRRDEAKVKDYAARHGVSKWYTSAEALILDPEVNAIYIATPPNAHLELTRMAAAAGKPVYVEKPMARTYSECLEMIDRCQSAEVPLFVAYYRRALPHFLRIKALLDEGAIGEIRTVHINLKQAVEADLMTKLDDNWRVNPEIAGGGYFFDLASHQLDLLDFFFGKITHAAGFSGNQAKAYAAEDIVTGSFVFENGILGTGNWCFTSSHTARKDEIIIDGSLGQIRFATFGKGEFTVLRDSQEPEHFQLPLPHHIQQPLIHSIVDELLGQGACPSTGITGARANWAMGELVKNRVE</sequence>
<dbReference type="PANTHER" id="PTHR43249">
    <property type="entry name" value="UDP-N-ACETYL-2-AMINO-2-DEOXY-D-GLUCURONATE OXIDASE"/>
    <property type="match status" value="1"/>
</dbReference>
<evidence type="ECO:0000313" key="3">
    <source>
        <dbReference type="EMBL" id="SEG39434.1"/>
    </source>
</evidence>
<dbReference type="AlphaFoldDB" id="A0A1H5ZTY0"/>
<dbReference type="EMBL" id="FNVR01000031">
    <property type="protein sequence ID" value="SEG39434.1"/>
    <property type="molecule type" value="Genomic_DNA"/>
</dbReference>
<dbReference type="Gene3D" id="3.30.360.10">
    <property type="entry name" value="Dihydrodipicolinate Reductase, domain 2"/>
    <property type="match status" value="1"/>
</dbReference>
<dbReference type="Pfam" id="PF01408">
    <property type="entry name" value="GFO_IDH_MocA"/>
    <property type="match status" value="1"/>
</dbReference>
<dbReference type="Gene3D" id="3.40.50.720">
    <property type="entry name" value="NAD(P)-binding Rossmann-like Domain"/>
    <property type="match status" value="1"/>
</dbReference>
<gene>
    <name evidence="3" type="ORF">SAMN03080598_03717</name>
</gene>
<evidence type="ECO:0000313" key="4">
    <source>
        <dbReference type="Proteomes" id="UP000236736"/>
    </source>
</evidence>
<dbReference type="InterPro" id="IPR055170">
    <property type="entry name" value="GFO_IDH_MocA-like_dom"/>
</dbReference>
<name>A0A1H5ZTY0_9BACT</name>
<dbReference type="PANTHER" id="PTHR43249:SF1">
    <property type="entry name" value="D-GLUCOSIDE 3-DEHYDROGENASE"/>
    <property type="match status" value="1"/>
</dbReference>
<evidence type="ECO:0000259" key="1">
    <source>
        <dbReference type="Pfam" id="PF01408"/>
    </source>
</evidence>